<feature type="transmembrane region" description="Helical" evidence="7">
    <location>
        <begin position="38"/>
        <end position="60"/>
    </location>
</feature>
<feature type="compositionally biased region" description="Polar residues" evidence="6">
    <location>
        <begin position="1"/>
        <end position="14"/>
    </location>
</feature>
<feature type="transmembrane region" description="Helical" evidence="7">
    <location>
        <begin position="122"/>
        <end position="145"/>
    </location>
</feature>
<keyword evidence="4 7" id="KW-1133">Transmembrane helix</keyword>
<evidence type="ECO:0000256" key="4">
    <source>
        <dbReference type="ARBA" id="ARBA00022989"/>
    </source>
</evidence>
<keyword evidence="9" id="KW-1185">Reference proteome</keyword>
<evidence type="ECO:0000256" key="1">
    <source>
        <dbReference type="ARBA" id="ARBA00004370"/>
    </source>
</evidence>
<name>A0A250X9Q2_9CHLO</name>
<dbReference type="OrthoDB" id="163794at2759"/>
<comment type="similarity">
    <text evidence="2">Belongs to the FUN14 family.</text>
</comment>
<feature type="region of interest" description="Disordered" evidence="6">
    <location>
        <begin position="1"/>
        <end position="21"/>
    </location>
</feature>
<keyword evidence="5 7" id="KW-0472">Membrane</keyword>
<proteinExistence type="inferred from homology"/>
<feature type="transmembrane region" description="Helical" evidence="7">
    <location>
        <begin position="67"/>
        <end position="86"/>
    </location>
</feature>
<dbReference type="GO" id="GO:0016020">
    <property type="term" value="C:membrane"/>
    <property type="evidence" value="ECO:0007669"/>
    <property type="project" value="UniProtKB-SubCell"/>
</dbReference>
<evidence type="ECO:0000256" key="2">
    <source>
        <dbReference type="ARBA" id="ARBA00009160"/>
    </source>
</evidence>
<evidence type="ECO:0000256" key="7">
    <source>
        <dbReference type="SAM" id="Phobius"/>
    </source>
</evidence>
<organism evidence="8 9">
    <name type="scientific">Chlamydomonas eustigma</name>
    <dbReference type="NCBI Taxonomy" id="1157962"/>
    <lineage>
        <taxon>Eukaryota</taxon>
        <taxon>Viridiplantae</taxon>
        <taxon>Chlorophyta</taxon>
        <taxon>core chlorophytes</taxon>
        <taxon>Chlorophyceae</taxon>
        <taxon>CS clade</taxon>
        <taxon>Chlamydomonadales</taxon>
        <taxon>Chlamydomonadaceae</taxon>
        <taxon>Chlamydomonas</taxon>
    </lineage>
</organism>
<dbReference type="EMBL" id="BEGY01000043">
    <property type="protein sequence ID" value="GAX79500.1"/>
    <property type="molecule type" value="Genomic_DNA"/>
</dbReference>
<keyword evidence="3 7" id="KW-0812">Transmembrane</keyword>
<evidence type="ECO:0000256" key="5">
    <source>
        <dbReference type="ARBA" id="ARBA00023136"/>
    </source>
</evidence>
<sequence length="147" mass="16101">MATTTSQDVEQGPTQPLLGNDQDAGFNVDHWSRRVARIVYTSFSHLGASLLFGLVTSVCLKAFGHAIALALMILFIGFLVLAYYGFVNMNWASLGTVVGRNINVRRDGNVSLKDVSDAFTNIFTWTISWGMISVVGFAVGFYIGWLL</sequence>
<gene>
    <name evidence="8" type="ORF">CEUSTIGMA_g6941.t1</name>
</gene>
<protein>
    <submittedName>
        <fullName evidence="8">Uncharacterized protein</fullName>
    </submittedName>
</protein>
<evidence type="ECO:0000313" key="8">
    <source>
        <dbReference type="EMBL" id="GAX79500.1"/>
    </source>
</evidence>
<comment type="subcellular location">
    <subcellularLocation>
        <location evidence="1">Membrane</location>
    </subcellularLocation>
</comment>
<dbReference type="InterPro" id="IPR007014">
    <property type="entry name" value="FUN14"/>
</dbReference>
<dbReference type="AlphaFoldDB" id="A0A250X9Q2"/>
<accession>A0A250X9Q2</accession>
<comment type="caution">
    <text evidence="8">The sequence shown here is derived from an EMBL/GenBank/DDBJ whole genome shotgun (WGS) entry which is preliminary data.</text>
</comment>
<dbReference type="Pfam" id="PF04930">
    <property type="entry name" value="FUN14"/>
    <property type="match status" value="1"/>
</dbReference>
<reference evidence="8 9" key="1">
    <citation type="submission" date="2017-08" db="EMBL/GenBank/DDBJ databases">
        <title>Acidophilic green algal genome provides insights into adaptation to an acidic environment.</title>
        <authorList>
            <person name="Hirooka S."/>
            <person name="Hirose Y."/>
            <person name="Kanesaki Y."/>
            <person name="Higuchi S."/>
            <person name="Fujiwara T."/>
            <person name="Onuma R."/>
            <person name="Era A."/>
            <person name="Ohbayashi R."/>
            <person name="Uzuka A."/>
            <person name="Nozaki H."/>
            <person name="Yoshikawa H."/>
            <person name="Miyagishima S.Y."/>
        </authorList>
    </citation>
    <scope>NUCLEOTIDE SEQUENCE [LARGE SCALE GENOMIC DNA]</scope>
    <source>
        <strain evidence="8 9">NIES-2499</strain>
    </source>
</reference>
<evidence type="ECO:0000313" key="9">
    <source>
        <dbReference type="Proteomes" id="UP000232323"/>
    </source>
</evidence>
<evidence type="ECO:0000256" key="3">
    <source>
        <dbReference type="ARBA" id="ARBA00022692"/>
    </source>
</evidence>
<dbReference type="Proteomes" id="UP000232323">
    <property type="component" value="Unassembled WGS sequence"/>
</dbReference>
<evidence type="ECO:0000256" key="6">
    <source>
        <dbReference type="SAM" id="MobiDB-lite"/>
    </source>
</evidence>